<evidence type="ECO:0000256" key="5">
    <source>
        <dbReference type="ARBA" id="ARBA00022490"/>
    </source>
</evidence>
<evidence type="ECO:0000256" key="2">
    <source>
        <dbReference type="ARBA" id="ARBA00004496"/>
    </source>
</evidence>
<protein>
    <recommendedName>
        <fullName evidence="9 11">1-(5-phosphoribosyl)-5-[(5-phosphoribosylamino)methylideneamino] imidazole-4-carboxamide isomerase</fullName>
        <ecNumber evidence="9 11">5.3.1.16</ecNumber>
    </recommendedName>
    <alternativeName>
        <fullName evidence="9">Phosphoribosylformimino-5-aminoimidazole carboxamide ribotide isomerase</fullName>
    </alternativeName>
</protein>
<dbReference type="Pfam" id="PF00977">
    <property type="entry name" value="His_biosynth"/>
    <property type="match status" value="1"/>
</dbReference>
<comment type="similarity">
    <text evidence="4 9 10">Belongs to the HisA/HisF family.</text>
</comment>
<dbReference type="FunFam" id="3.20.20.70:FF:000009">
    <property type="entry name" value="1-(5-phosphoribosyl)-5-[(5-phosphoribosylamino)methylideneamino] imidazole-4-carboxamide isomerase"/>
    <property type="match status" value="1"/>
</dbReference>
<comment type="catalytic activity">
    <reaction evidence="1 9 11">
        <text>1-(5-phospho-beta-D-ribosyl)-5-[(5-phospho-beta-D-ribosylamino)methylideneamino]imidazole-4-carboxamide = 5-[(5-phospho-1-deoxy-D-ribulos-1-ylimino)methylamino]-1-(5-phospho-beta-D-ribosyl)imidazole-4-carboxamide</text>
        <dbReference type="Rhea" id="RHEA:15469"/>
        <dbReference type="ChEBI" id="CHEBI:58435"/>
        <dbReference type="ChEBI" id="CHEBI:58525"/>
        <dbReference type="EC" id="5.3.1.16"/>
    </reaction>
</comment>
<proteinExistence type="inferred from homology"/>
<dbReference type="InterPro" id="IPR044524">
    <property type="entry name" value="Isoase_HisA-like"/>
</dbReference>
<gene>
    <name evidence="9 12" type="primary">hisA</name>
    <name evidence="12" type="ORF">ENU91_03050</name>
</gene>
<accession>A0A7V4JQ55</accession>
<feature type="active site" description="Proton acceptor" evidence="9">
    <location>
        <position position="8"/>
    </location>
</feature>
<evidence type="ECO:0000256" key="6">
    <source>
        <dbReference type="ARBA" id="ARBA00022605"/>
    </source>
</evidence>
<dbReference type="GO" id="GO:0000162">
    <property type="term" value="P:L-tryptophan biosynthetic process"/>
    <property type="evidence" value="ECO:0007669"/>
    <property type="project" value="TreeGrafter"/>
</dbReference>
<keyword evidence="8 9" id="KW-0413">Isomerase</keyword>
<dbReference type="InterPro" id="IPR006063">
    <property type="entry name" value="HisA_bact_arch"/>
</dbReference>
<feature type="active site" description="Proton donor" evidence="9">
    <location>
        <position position="129"/>
    </location>
</feature>
<evidence type="ECO:0000256" key="10">
    <source>
        <dbReference type="RuleBase" id="RU003657"/>
    </source>
</evidence>
<dbReference type="UniPathway" id="UPA00031">
    <property type="reaction ID" value="UER00009"/>
</dbReference>
<organism evidence="12">
    <name type="scientific">Thermodesulfobacterium geofontis</name>
    <dbReference type="NCBI Taxonomy" id="1295609"/>
    <lineage>
        <taxon>Bacteria</taxon>
        <taxon>Pseudomonadati</taxon>
        <taxon>Thermodesulfobacteriota</taxon>
        <taxon>Thermodesulfobacteria</taxon>
        <taxon>Thermodesulfobacteriales</taxon>
        <taxon>Thermodesulfobacteriaceae</taxon>
        <taxon>Thermodesulfobacterium</taxon>
    </lineage>
</organism>
<dbReference type="InterPro" id="IPR013785">
    <property type="entry name" value="Aldolase_TIM"/>
</dbReference>
<evidence type="ECO:0000256" key="9">
    <source>
        <dbReference type="HAMAP-Rule" id="MF_01014"/>
    </source>
</evidence>
<dbReference type="GO" id="GO:0005737">
    <property type="term" value="C:cytoplasm"/>
    <property type="evidence" value="ECO:0007669"/>
    <property type="project" value="UniProtKB-SubCell"/>
</dbReference>
<dbReference type="HAMAP" id="MF_01014">
    <property type="entry name" value="HisA"/>
    <property type="match status" value="1"/>
</dbReference>
<dbReference type="AlphaFoldDB" id="A0A7V4JQ55"/>
<dbReference type="InterPro" id="IPR006062">
    <property type="entry name" value="His_biosynth"/>
</dbReference>
<dbReference type="NCBIfam" id="TIGR00007">
    <property type="entry name" value="1-(5-phosphoribosyl)-5-[(5-phosphoribosylamino)methylideneamino]imidazole-4-carboxamide isomerase"/>
    <property type="match status" value="1"/>
</dbReference>
<evidence type="ECO:0000313" key="12">
    <source>
        <dbReference type="EMBL" id="HGU15618.1"/>
    </source>
</evidence>
<dbReference type="Gene3D" id="3.20.20.70">
    <property type="entry name" value="Aldolase class I"/>
    <property type="match status" value="1"/>
</dbReference>
<evidence type="ECO:0000256" key="1">
    <source>
        <dbReference type="ARBA" id="ARBA00000901"/>
    </source>
</evidence>
<evidence type="ECO:0000256" key="8">
    <source>
        <dbReference type="ARBA" id="ARBA00023235"/>
    </source>
</evidence>
<evidence type="ECO:0000256" key="4">
    <source>
        <dbReference type="ARBA" id="ARBA00009667"/>
    </source>
</evidence>
<dbReference type="EC" id="5.3.1.16" evidence="9 11"/>
<evidence type="ECO:0000256" key="11">
    <source>
        <dbReference type="RuleBase" id="RU003658"/>
    </source>
</evidence>
<dbReference type="GO" id="GO:0000105">
    <property type="term" value="P:L-histidine biosynthetic process"/>
    <property type="evidence" value="ECO:0007669"/>
    <property type="project" value="UniProtKB-UniRule"/>
</dbReference>
<sequence length="242" mass="27247">MLIIPAIDLRNHKVVRLFQGKYDKVKVYGEDPKKYALFFERQGAKRIHMVDLDGAKEGKPIHKNLIIETAKILNIPVQVGGGIRDENTIYFYLKNGISQVILGTKAILSFNWLKEITEKYPYKIIVSVDVKGDKVAISGWLKVSEIDYLEFLKNLNELKLFAIILTLIERDGTQQGVEFERLEKALNISTHPLIIAGGISTIEDIKNLKNLEKKGLLGAIIGRALYEGSLDLKEALNIADES</sequence>
<comment type="caution">
    <text evidence="12">The sequence shown here is derived from an EMBL/GenBank/DDBJ whole genome shotgun (WGS) entry which is preliminary data.</text>
</comment>
<keyword evidence="5 9" id="KW-0963">Cytoplasm</keyword>
<dbReference type="InterPro" id="IPR011060">
    <property type="entry name" value="RibuloseP-bd_barrel"/>
</dbReference>
<keyword evidence="6 9" id="KW-0028">Amino-acid biosynthesis</keyword>
<comment type="pathway">
    <text evidence="3 9 11">Amino-acid biosynthesis; L-histidine biosynthesis; L-histidine from 5-phospho-alpha-D-ribose 1-diphosphate: step 4/9.</text>
</comment>
<reference evidence="12" key="1">
    <citation type="journal article" date="2020" name="mSystems">
        <title>Genome- and Community-Level Interaction Insights into Carbon Utilization and Element Cycling Functions of Hydrothermarchaeota in Hydrothermal Sediment.</title>
        <authorList>
            <person name="Zhou Z."/>
            <person name="Liu Y."/>
            <person name="Xu W."/>
            <person name="Pan J."/>
            <person name="Luo Z.H."/>
            <person name="Li M."/>
        </authorList>
    </citation>
    <scope>NUCLEOTIDE SEQUENCE [LARGE SCALE GENOMIC DNA]</scope>
    <source>
        <strain evidence="12">SpSt-711</strain>
    </source>
</reference>
<dbReference type="SUPFAM" id="SSF51366">
    <property type="entry name" value="Ribulose-phoshate binding barrel"/>
    <property type="match status" value="1"/>
</dbReference>
<dbReference type="InterPro" id="IPR023016">
    <property type="entry name" value="HisA/PriA"/>
</dbReference>
<evidence type="ECO:0000256" key="3">
    <source>
        <dbReference type="ARBA" id="ARBA00005133"/>
    </source>
</evidence>
<dbReference type="PANTHER" id="PTHR43090">
    <property type="entry name" value="1-(5-PHOSPHORIBOSYL)-5-[(5-PHOSPHORIBOSYLAMINO)METHYLIDENEAMINO] IMIDAZOLE-4-CARBOXAMIDE ISOMERASE"/>
    <property type="match status" value="1"/>
</dbReference>
<dbReference type="EMBL" id="DTEI01000059">
    <property type="protein sequence ID" value="HGU15618.1"/>
    <property type="molecule type" value="Genomic_DNA"/>
</dbReference>
<evidence type="ECO:0000256" key="7">
    <source>
        <dbReference type="ARBA" id="ARBA00023102"/>
    </source>
</evidence>
<dbReference type="CDD" id="cd04732">
    <property type="entry name" value="HisA"/>
    <property type="match status" value="1"/>
</dbReference>
<keyword evidence="7 9" id="KW-0368">Histidine biosynthesis</keyword>
<dbReference type="GO" id="GO:0003949">
    <property type="term" value="F:1-(5-phosphoribosyl)-5-[(5-phosphoribosylamino)methylideneamino]imidazole-4-carboxamide isomerase activity"/>
    <property type="evidence" value="ECO:0007669"/>
    <property type="project" value="UniProtKB-UniRule"/>
</dbReference>
<name>A0A7V4JQ55_9BACT</name>
<dbReference type="PANTHER" id="PTHR43090:SF2">
    <property type="entry name" value="1-(5-PHOSPHORIBOSYL)-5-[(5-PHOSPHORIBOSYLAMINO)METHYLIDENEAMINO] IMIDAZOLE-4-CARBOXAMIDE ISOMERASE"/>
    <property type="match status" value="1"/>
</dbReference>
<comment type="subcellular location">
    <subcellularLocation>
        <location evidence="2 9 11">Cytoplasm</location>
    </subcellularLocation>
</comment>